<feature type="region of interest" description="Disordered" evidence="1">
    <location>
        <begin position="188"/>
        <end position="211"/>
    </location>
</feature>
<gene>
    <name evidence="3" type="ORF">CRG98_000553</name>
</gene>
<feature type="compositionally biased region" description="Acidic residues" evidence="1">
    <location>
        <begin position="113"/>
        <end position="123"/>
    </location>
</feature>
<comment type="caution">
    <text evidence="3">The sequence shown here is derived from an EMBL/GenBank/DDBJ whole genome shotgun (WGS) entry which is preliminary data.</text>
</comment>
<evidence type="ECO:0000313" key="4">
    <source>
        <dbReference type="Proteomes" id="UP000233551"/>
    </source>
</evidence>
<accession>A0A2I0LEG6</accession>
<dbReference type="EMBL" id="PGOL01000019">
    <property type="protein sequence ID" value="PKI79072.1"/>
    <property type="molecule type" value="Genomic_DNA"/>
</dbReference>
<dbReference type="AlphaFoldDB" id="A0A2I0LEG6"/>
<proteinExistence type="predicted"/>
<feature type="compositionally biased region" description="Polar residues" evidence="1">
    <location>
        <begin position="201"/>
        <end position="211"/>
    </location>
</feature>
<name>A0A2I0LEG6_PUNGR</name>
<evidence type="ECO:0000313" key="3">
    <source>
        <dbReference type="EMBL" id="PKI79072.1"/>
    </source>
</evidence>
<feature type="domain" description="Transposase MuDR plant" evidence="2">
    <location>
        <begin position="218"/>
        <end position="268"/>
    </location>
</feature>
<reference evidence="3 4" key="1">
    <citation type="submission" date="2017-11" db="EMBL/GenBank/DDBJ databases">
        <title>De-novo sequencing of pomegranate (Punica granatum L.) genome.</title>
        <authorList>
            <person name="Akparov Z."/>
            <person name="Amiraslanov A."/>
            <person name="Hajiyeva S."/>
            <person name="Abbasov M."/>
            <person name="Kaur K."/>
            <person name="Hamwieh A."/>
            <person name="Solovyev V."/>
            <person name="Salamov A."/>
            <person name="Braich B."/>
            <person name="Kosarev P."/>
            <person name="Mahmoud A."/>
            <person name="Hajiyev E."/>
            <person name="Babayeva S."/>
            <person name="Izzatullayeva V."/>
            <person name="Mammadov A."/>
            <person name="Mammadov A."/>
            <person name="Sharifova S."/>
            <person name="Ojaghi J."/>
            <person name="Eynullazada K."/>
            <person name="Bayramov B."/>
            <person name="Abdulazimova A."/>
            <person name="Shahmuradov I."/>
        </authorList>
    </citation>
    <scope>NUCLEOTIDE SEQUENCE [LARGE SCALE GENOMIC DNA]</scope>
    <source>
        <strain evidence="4">cv. AG2017</strain>
        <tissue evidence="3">Leaf</tissue>
    </source>
</reference>
<sequence length="270" mass="30874">MGNNISLITSSYTRAKLLIWFFPTREGSKVYDEIRLYFVHPVIRDPEVVTEEELLRHQARHVEVIQIDELSKREEGGEPVESNDDHDDYDSTVDSGYKPSPSNSKDDSKGEDVPEDISDDEEQNNNNNEHIAEDMQHDKEQFARGSTEVEVEPDDDGIPVRPTITADLAGIISSDEDEAYHSNELHDRCVSDDDKSEEENTTYPQFDENAQSGEVQSQLTMLFPNLSTFKRAVTYYNVHLGRAFKFTKNDSHRVRAKCTTEGCKWEIFCS</sequence>
<feature type="region of interest" description="Disordered" evidence="1">
    <location>
        <begin position="68"/>
        <end position="126"/>
    </location>
</feature>
<keyword evidence="4" id="KW-1185">Reference proteome</keyword>
<protein>
    <recommendedName>
        <fullName evidence="2">Transposase MuDR plant domain-containing protein</fullName>
    </recommendedName>
</protein>
<evidence type="ECO:0000259" key="2">
    <source>
        <dbReference type="Pfam" id="PF03108"/>
    </source>
</evidence>
<organism evidence="3 4">
    <name type="scientific">Punica granatum</name>
    <name type="common">Pomegranate</name>
    <dbReference type="NCBI Taxonomy" id="22663"/>
    <lineage>
        <taxon>Eukaryota</taxon>
        <taxon>Viridiplantae</taxon>
        <taxon>Streptophyta</taxon>
        <taxon>Embryophyta</taxon>
        <taxon>Tracheophyta</taxon>
        <taxon>Spermatophyta</taxon>
        <taxon>Magnoliopsida</taxon>
        <taxon>eudicotyledons</taxon>
        <taxon>Gunneridae</taxon>
        <taxon>Pentapetalae</taxon>
        <taxon>rosids</taxon>
        <taxon>malvids</taxon>
        <taxon>Myrtales</taxon>
        <taxon>Lythraceae</taxon>
        <taxon>Punica</taxon>
    </lineage>
</organism>
<evidence type="ECO:0000256" key="1">
    <source>
        <dbReference type="SAM" id="MobiDB-lite"/>
    </source>
</evidence>
<feature type="region of interest" description="Disordered" evidence="1">
    <location>
        <begin position="141"/>
        <end position="161"/>
    </location>
</feature>
<feature type="compositionally biased region" description="Acidic residues" evidence="1">
    <location>
        <begin position="77"/>
        <end position="91"/>
    </location>
</feature>
<dbReference type="InterPro" id="IPR004332">
    <property type="entry name" value="Transposase_MuDR"/>
</dbReference>
<feature type="compositionally biased region" description="Low complexity" evidence="1">
    <location>
        <begin position="92"/>
        <end position="103"/>
    </location>
</feature>
<dbReference type="Proteomes" id="UP000233551">
    <property type="component" value="Unassembled WGS sequence"/>
</dbReference>
<dbReference type="Pfam" id="PF03108">
    <property type="entry name" value="DBD_Tnp_Mut"/>
    <property type="match status" value="1"/>
</dbReference>